<keyword evidence="8" id="KW-0999">Mitochondrion inner membrane</keyword>
<evidence type="ECO:0000256" key="3">
    <source>
        <dbReference type="ARBA" id="ARBA00011245"/>
    </source>
</evidence>
<keyword evidence="7" id="KW-0677">Repeat</keyword>
<dbReference type="Pfam" id="PF00153">
    <property type="entry name" value="Mito_carr"/>
    <property type="match status" value="1"/>
</dbReference>
<evidence type="ECO:0000256" key="1">
    <source>
        <dbReference type="ARBA" id="ARBA00004448"/>
    </source>
</evidence>
<evidence type="ECO:0000256" key="2">
    <source>
        <dbReference type="ARBA" id="ARBA00006375"/>
    </source>
</evidence>
<evidence type="ECO:0000256" key="5">
    <source>
        <dbReference type="ARBA" id="ARBA00022449"/>
    </source>
</evidence>
<dbReference type="SUPFAM" id="SSF103506">
    <property type="entry name" value="Mitochondrial carrier"/>
    <property type="match status" value="1"/>
</dbReference>
<evidence type="ECO:0000313" key="18">
    <source>
        <dbReference type="Proteomes" id="UP000663881"/>
    </source>
</evidence>
<comment type="caution">
    <text evidence="17">The sequence shown here is derived from an EMBL/GenBank/DDBJ whole genome shotgun (WGS) entry which is preliminary data.</text>
</comment>
<evidence type="ECO:0000256" key="11">
    <source>
        <dbReference type="ARBA" id="ARBA00023136"/>
    </source>
</evidence>
<dbReference type="GO" id="GO:0005471">
    <property type="term" value="F:ATP:ADP antiporter activity"/>
    <property type="evidence" value="ECO:0007669"/>
    <property type="project" value="UniProtKB-UniRule"/>
</dbReference>
<dbReference type="GO" id="GO:0005743">
    <property type="term" value="C:mitochondrial inner membrane"/>
    <property type="evidence" value="ECO:0007669"/>
    <property type="project" value="UniProtKB-SubCell"/>
</dbReference>
<dbReference type="PRINTS" id="PR00927">
    <property type="entry name" value="ADPTRNSLCASE"/>
</dbReference>
<organism evidence="17 18">
    <name type="scientific">Adineta steineri</name>
    <dbReference type="NCBI Taxonomy" id="433720"/>
    <lineage>
        <taxon>Eukaryota</taxon>
        <taxon>Metazoa</taxon>
        <taxon>Spiralia</taxon>
        <taxon>Gnathifera</taxon>
        <taxon>Rotifera</taxon>
        <taxon>Eurotatoria</taxon>
        <taxon>Bdelloidea</taxon>
        <taxon>Adinetida</taxon>
        <taxon>Adinetidae</taxon>
        <taxon>Adineta</taxon>
    </lineage>
</organism>
<keyword evidence="5" id="KW-0050">Antiport</keyword>
<feature type="non-terminal residue" evidence="17">
    <location>
        <position position="113"/>
    </location>
</feature>
<evidence type="ECO:0000256" key="6">
    <source>
        <dbReference type="ARBA" id="ARBA00022692"/>
    </source>
</evidence>
<keyword evidence="11 14" id="KW-0472">Membrane</keyword>
<evidence type="ECO:0000256" key="12">
    <source>
        <dbReference type="ARBA" id="ARBA00024143"/>
    </source>
</evidence>
<keyword evidence="4 15" id="KW-0813">Transport</keyword>
<keyword evidence="6 14" id="KW-0812">Transmembrane</keyword>
<evidence type="ECO:0000256" key="14">
    <source>
        <dbReference type="PROSITE-ProRule" id="PRU00282"/>
    </source>
</evidence>
<dbReference type="InterPro" id="IPR002113">
    <property type="entry name" value="ADT_euk_type"/>
</dbReference>
<evidence type="ECO:0000256" key="15">
    <source>
        <dbReference type="RuleBase" id="RU000488"/>
    </source>
</evidence>
<dbReference type="AlphaFoldDB" id="A0A820A358"/>
<dbReference type="Proteomes" id="UP000663881">
    <property type="component" value="Unassembled WGS sequence"/>
</dbReference>
<evidence type="ECO:0000256" key="13">
    <source>
        <dbReference type="ARBA" id="ARBA00045250"/>
    </source>
</evidence>
<evidence type="ECO:0000256" key="8">
    <source>
        <dbReference type="ARBA" id="ARBA00022792"/>
    </source>
</evidence>
<gene>
    <name evidence="17" type="ORF">OKA104_LOCUS39780</name>
</gene>
<dbReference type="PANTHER" id="PTHR45635">
    <property type="entry name" value="ADP,ATP CARRIER PROTEIN 1-RELATED-RELATED"/>
    <property type="match status" value="1"/>
</dbReference>
<dbReference type="PRINTS" id="PR00926">
    <property type="entry name" value="MITOCARRIER"/>
</dbReference>
<feature type="repeat" description="Solcar" evidence="14">
    <location>
        <begin position="16"/>
        <end position="101"/>
    </location>
</feature>
<evidence type="ECO:0000256" key="4">
    <source>
        <dbReference type="ARBA" id="ARBA00022448"/>
    </source>
</evidence>
<accession>A0A820A358</accession>
<dbReference type="EMBL" id="CAJOAY010008054">
    <property type="protein sequence ID" value="CAF4178874.1"/>
    <property type="molecule type" value="Genomic_DNA"/>
</dbReference>
<comment type="subcellular location">
    <subcellularLocation>
        <location evidence="16">Membrane</location>
        <topology evidence="16">Multi-pass membrane protein</topology>
    </subcellularLocation>
    <subcellularLocation>
        <location evidence="1">Mitochondrion inner membrane</location>
        <topology evidence="1">Multi-pass membrane protein</topology>
    </subcellularLocation>
</comment>
<comment type="function">
    <text evidence="13">ADP:ATP antiporter that mediates import of ADP into the mitochondrial matrix for ATP synthesis, and export of ATP out to fuel the cell. Cycles between the cytoplasmic-open state (c-state) and the matrix-open state (m-state): operates by the alternating access mechanism with a single substrate-binding site intermittently exposed to either the cytosolic (c-state) or matrix (m-state) side of the inner mitochondrial membrane.</text>
</comment>
<dbReference type="GO" id="GO:1990544">
    <property type="term" value="P:mitochondrial ATP transmembrane transport"/>
    <property type="evidence" value="ECO:0007669"/>
    <property type="project" value="InterPro"/>
</dbReference>
<comment type="function">
    <text evidence="16">Catalyzes the exchange of ADP and ATP across the membrane.</text>
</comment>
<dbReference type="InterPro" id="IPR002067">
    <property type="entry name" value="MCP"/>
</dbReference>
<evidence type="ECO:0000256" key="9">
    <source>
        <dbReference type="ARBA" id="ARBA00022989"/>
    </source>
</evidence>
<comment type="similarity">
    <text evidence="2 15">Belongs to the mitochondrial carrier (TC 2.A.29) family.</text>
</comment>
<evidence type="ECO:0000256" key="10">
    <source>
        <dbReference type="ARBA" id="ARBA00023128"/>
    </source>
</evidence>
<dbReference type="PANTHER" id="PTHR45635:SF14">
    <property type="entry name" value="ADP_ATP TRANSLOCASE"/>
    <property type="match status" value="1"/>
</dbReference>
<dbReference type="InterPro" id="IPR018108">
    <property type="entry name" value="MCP_transmembrane"/>
</dbReference>
<dbReference type="GO" id="GO:0140021">
    <property type="term" value="P:mitochondrial ADP transmembrane transport"/>
    <property type="evidence" value="ECO:0007669"/>
    <property type="project" value="InterPro"/>
</dbReference>
<sequence>MGGPTGVPQKPSATAKDVILDFLAGGTAVAPLERVKLLLQTQDVNQKIAQGQKYKGFADCFARCIKEEGAVSLWRGNWANVLRYFPTQALNFAFKERYQRMFANYNPSLNPYK</sequence>
<keyword evidence="10" id="KW-0496">Mitochondrion</keyword>
<dbReference type="InterPro" id="IPR023395">
    <property type="entry name" value="MCP_dom_sf"/>
</dbReference>
<dbReference type="Gene3D" id="1.50.40.10">
    <property type="entry name" value="Mitochondrial carrier domain"/>
    <property type="match status" value="1"/>
</dbReference>
<keyword evidence="9" id="KW-1133">Transmembrane helix</keyword>
<evidence type="ECO:0000256" key="16">
    <source>
        <dbReference type="RuleBase" id="RU368008"/>
    </source>
</evidence>
<dbReference type="PROSITE" id="PS50920">
    <property type="entry name" value="SOLCAR"/>
    <property type="match status" value="1"/>
</dbReference>
<comment type="catalytic activity">
    <reaction evidence="12">
        <text>ADP(in) + ATP(out) = ADP(out) + ATP(in)</text>
        <dbReference type="Rhea" id="RHEA:34999"/>
        <dbReference type="ChEBI" id="CHEBI:30616"/>
        <dbReference type="ChEBI" id="CHEBI:456216"/>
    </reaction>
    <physiologicalReaction direction="left-to-right" evidence="12">
        <dbReference type="Rhea" id="RHEA:35000"/>
    </physiologicalReaction>
</comment>
<proteinExistence type="inferred from homology"/>
<protein>
    <recommendedName>
        <fullName evidence="16">ADP/ATP translocase</fullName>
    </recommendedName>
    <alternativeName>
        <fullName evidence="16">ADP,ATP carrier protein</fullName>
    </alternativeName>
</protein>
<reference evidence="17" key="1">
    <citation type="submission" date="2021-02" db="EMBL/GenBank/DDBJ databases">
        <authorList>
            <person name="Nowell W R."/>
        </authorList>
    </citation>
    <scope>NUCLEOTIDE SEQUENCE</scope>
</reference>
<comment type="subunit">
    <text evidence="3 16">Monomer.</text>
</comment>
<name>A0A820A358_9BILA</name>
<evidence type="ECO:0000256" key="7">
    <source>
        <dbReference type="ARBA" id="ARBA00022737"/>
    </source>
</evidence>
<evidence type="ECO:0000313" key="17">
    <source>
        <dbReference type="EMBL" id="CAF4178874.1"/>
    </source>
</evidence>